<evidence type="ECO:0000313" key="2">
    <source>
        <dbReference type="Proteomes" id="UP000095247"/>
    </source>
</evidence>
<dbReference type="AlphaFoldDB" id="A0A1E5NC91"/>
<sequence>MLTFKTISDKEMQHIMDTKEISDDIKKSSENVLAIFTQDWCGDWKGLERELKANEEKSPIDITVYICMYNESPLYEPFMNFKETVWNNDLIPYLRYYKNGSFVKDTNHLPFQRLIKTFE</sequence>
<dbReference type="RefSeq" id="WP_069727095.1">
    <property type="nucleotide sequence ID" value="NZ_MDCO01000012.1"/>
</dbReference>
<dbReference type="Proteomes" id="UP000095247">
    <property type="component" value="Unassembled WGS sequence"/>
</dbReference>
<name>A0A1E5NC91_9SPIR</name>
<gene>
    <name evidence="1" type="ORF">BFL38_03310</name>
</gene>
<dbReference type="Gene3D" id="3.40.30.10">
    <property type="entry name" value="Glutaredoxin"/>
    <property type="match status" value="1"/>
</dbReference>
<evidence type="ECO:0008006" key="3">
    <source>
        <dbReference type="Google" id="ProtNLM"/>
    </source>
</evidence>
<accession>A0A1E5NC91</accession>
<dbReference type="SUPFAM" id="SSF52833">
    <property type="entry name" value="Thioredoxin-like"/>
    <property type="match status" value="1"/>
</dbReference>
<comment type="caution">
    <text evidence="1">The sequence shown here is derived from an EMBL/GenBank/DDBJ whole genome shotgun (WGS) entry which is preliminary data.</text>
</comment>
<dbReference type="InterPro" id="IPR036249">
    <property type="entry name" value="Thioredoxin-like_sf"/>
</dbReference>
<evidence type="ECO:0000313" key="1">
    <source>
        <dbReference type="EMBL" id="OEJ13790.1"/>
    </source>
</evidence>
<organism evidence="1 2">
    <name type="scientific">Brachyspira hampsonii</name>
    <dbReference type="NCBI Taxonomy" id="1287055"/>
    <lineage>
        <taxon>Bacteria</taxon>
        <taxon>Pseudomonadati</taxon>
        <taxon>Spirochaetota</taxon>
        <taxon>Spirochaetia</taxon>
        <taxon>Brachyspirales</taxon>
        <taxon>Brachyspiraceae</taxon>
        <taxon>Brachyspira</taxon>
    </lineage>
</organism>
<dbReference type="EMBL" id="MDCO01000012">
    <property type="protein sequence ID" value="OEJ13790.1"/>
    <property type="molecule type" value="Genomic_DNA"/>
</dbReference>
<reference evidence="1 2" key="1">
    <citation type="submission" date="2016-08" db="EMBL/GenBank/DDBJ databases">
        <title>Characterization and recognition of Brachyspira hampsonii sp. nov., a novel intestinal spirochete that is pathogenic to pigs.</title>
        <authorList>
            <person name="Mirajkar N."/>
            <person name="La T."/>
            <person name="Phillips N."/>
            <person name="Hampson D."/>
            <person name="Gebhart C."/>
        </authorList>
    </citation>
    <scope>NUCLEOTIDE SEQUENCE [LARGE SCALE GENOMIC DNA]</scope>
    <source>
        <strain evidence="1 2">P280/1</strain>
    </source>
</reference>
<proteinExistence type="predicted"/>
<protein>
    <recommendedName>
        <fullName evidence="3">Thioredoxin</fullName>
    </recommendedName>
</protein>